<reference evidence="1" key="1">
    <citation type="journal article" date="2019" name="bioRxiv">
        <title>The Genome of the Zebra Mussel, Dreissena polymorpha: A Resource for Invasive Species Research.</title>
        <authorList>
            <person name="McCartney M.A."/>
            <person name="Auch B."/>
            <person name="Kono T."/>
            <person name="Mallez S."/>
            <person name="Zhang Y."/>
            <person name="Obille A."/>
            <person name="Becker A."/>
            <person name="Abrahante J.E."/>
            <person name="Garbe J."/>
            <person name="Badalamenti J.P."/>
            <person name="Herman A."/>
            <person name="Mangelson H."/>
            <person name="Liachko I."/>
            <person name="Sullivan S."/>
            <person name="Sone E.D."/>
            <person name="Koren S."/>
            <person name="Silverstein K.A.T."/>
            <person name="Beckman K.B."/>
            <person name="Gohl D.M."/>
        </authorList>
    </citation>
    <scope>NUCLEOTIDE SEQUENCE</scope>
    <source>
        <strain evidence="1">Duluth1</strain>
        <tissue evidence="1">Whole animal</tissue>
    </source>
</reference>
<gene>
    <name evidence="1" type="ORF">DPMN_094763</name>
</gene>
<evidence type="ECO:0000313" key="1">
    <source>
        <dbReference type="EMBL" id="KAH3852260.1"/>
    </source>
</evidence>
<organism evidence="1 2">
    <name type="scientific">Dreissena polymorpha</name>
    <name type="common">Zebra mussel</name>
    <name type="synonym">Mytilus polymorpha</name>
    <dbReference type="NCBI Taxonomy" id="45954"/>
    <lineage>
        <taxon>Eukaryota</taxon>
        <taxon>Metazoa</taxon>
        <taxon>Spiralia</taxon>
        <taxon>Lophotrochozoa</taxon>
        <taxon>Mollusca</taxon>
        <taxon>Bivalvia</taxon>
        <taxon>Autobranchia</taxon>
        <taxon>Heteroconchia</taxon>
        <taxon>Euheterodonta</taxon>
        <taxon>Imparidentia</taxon>
        <taxon>Neoheterodontei</taxon>
        <taxon>Myida</taxon>
        <taxon>Dreissenoidea</taxon>
        <taxon>Dreissenidae</taxon>
        <taxon>Dreissena</taxon>
    </lineage>
</organism>
<comment type="caution">
    <text evidence="1">The sequence shown here is derived from an EMBL/GenBank/DDBJ whole genome shotgun (WGS) entry which is preliminary data.</text>
</comment>
<dbReference type="AlphaFoldDB" id="A0A9D4L5A7"/>
<dbReference type="EMBL" id="JAIWYP010000003">
    <property type="protein sequence ID" value="KAH3852260.1"/>
    <property type="molecule type" value="Genomic_DNA"/>
</dbReference>
<reference evidence="1" key="2">
    <citation type="submission" date="2020-11" db="EMBL/GenBank/DDBJ databases">
        <authorList>
            <person name="McCartney M.A."/>
            <person name="Auch B."/>
            <person name="Kono T."/>
            <person name="Mallez S."/>
            <person name="Becker A."/>
            <person name="Gohl D.M."/>
            <person name="Silverstein K.A.T."/>
            <person name="Koren S."/>
            <person name="Bechman K.B."/>
            <person name="Herman A."/>
            <person name="Abrahante J.E."/>
            <person name="Garbe J."/>
        </authorList>
    </citation>
    <scope>NUCLEOTIDE SEQUENCE</scope>
    <source>
        <strain evidence="1">Duluth1</strain>
        <tissue evidence="1">Whole animal</tissue>
    </source>
</reference>
<name>A0A9D4L5A7_DREPO</name>
<accession>A0A9D4L5A7</accession>
<proteinExistence type="predicted"/>
<sequence length="53" mass="6113">MFAENHILGLPCNFEKKDVLNKRKEIAAAFLLYEECCPACGWKPEGEKKLVRM</sequence>
<keyword evidence="2" id="KW-1185">Reference proteome</keyword>
<dbReference type="Proteomes" id="UP000828390">
    <property type="component" value="Unassembled WGS sequence"/>
</dbReference>
<evidence type="ECO:0000313" key="2">
    <source>
        <dbReference type="Proteomes" id="UP000828390"/>
    </source>
</evidence>
<protein>
    <submittedName>
        <fullName evidence="1">Uncharacterized protein</fullName>
    </submittedName>
</protein>